<comment type="caution">
    <text evidence="2">The sequence shown here is derived from an EMBL/GenBank/DDBJ whole genome shotgun (WGS) entry which is preliminary data.</text>
</comment>
<keyword evidence="3" id="KW-1185">Reference proteome</keyword>
<sequence length="736" mass="73673">MRVSSTVERLDVSPGSSGVVPLEVINTSEVIESLSVRAIGLPEALVRSEPRALALFPEASGALTLTLDLPDAFPAGTYPLTFVIAGSAPGAAEAFHDLDLVVPPHPRLALTATPSRVRTRGRAAFTVEVRNEGNVPLDVALRAVDTDRTLRTSLTPSTMAVPAGAVATSTVLVRGPRQLLGSDRDRPLRVVAQATDTTADVELVLRQKSTFSRGLLTALVLLSILAAWALAFVLGMREVLGADPFAKVAPPSFFVNTATAEGTMPDGMPAGAMPKDGPVPAGTGATLTGLVLGATDQQGVGRVTVTAWRQGRDGPVEVSSAATQADGSYALAGLFPGPYSLEVAAEGYDPAWYEAGTSFATATQVDALAQEVTTGVDLAVTGAPASISGSVETGEAPGAVVVQVTAKPAWTGADPATEYVTSTDAAGAYTFAGLPAPGTYELSFVAEGYQPSSLSERVLGGQSRFALDVRLGAGTGQISGTVTDGSAPVGGVEVSTTMDGKPVVVGTPTIGQVGQFVVPNLRTPGTYVLTFTKKGFSTQTVVVDLGPGEQRTDLRVVLSGGAGTVTGSVVDASGAGIGGVTVTAGGSASTVTTTTLTAGAVGSFTLTGLATGSVTLTFTKDGYTPASVPVTLTDAGPPAPVSVTLTSALGTVTGRVTQDGAGVPGATVQATDGTITRTTTTTASGAFGAGTYLLPDLPAGTYTVSVTNGGAVLATAVVTVRPGASTSQDLPIAGSG</sequence>
<dbReference type="InterPro" id="IPR013784">
    <property type="entry name" value="Carb-bd-like_fold"/>
</dbReference>
<dbReference type="SUPFAM" id="SSF49478">
    <property type="entry name" value="Cna protein B-type domain"/>
    <property type="match status" value="1"/>
</dbReference>
<dbReference type="Proteomes" id="UP000321118">
    <property type="component" value="Unassembled WGS sequence"/>
</dbReference>
<name>A0A510V3L8_9CELL</name>
<accession>A0A510V3L8</accession>
<feature type="transmembrane region" description="Helical" evidence="1">
    <location>
        <begin position="215"/>
        <end position="236"/>
    </location>
</feature>
<gene>
    <name evidence="2" type="ORF">CXY01_19780</name>
</gene>
<dbReference type="GO" id="GO:0030246">
    <property type="term" value="F:carbohydrate binding"/>
    <property type="evidence" value="ECO:0007669"/>
    <property type="project" value="InterPro"/>
</dbReference>
<evidence type="ECO:0000256" key="1">
    <source>
        <dbReference type="SAM" id="Phobius"/>
    </source>
</evidence>
<keyword evidence="1" id="KW-0812">Transmembrane</keyword>
<keyword evidence="1" id="KW-1133">Transmembrane helix</keyword>
<protein>
    <submittedName>
        <fullName evidence="2">Uncharacterized protein</fullName>
    </submittedName>
</protein>
<dbReference type="SUPFAM" id="SSF49452">
    <property type="entry name" value="Starch-binding domain-like"/>
    <property type="match status" value="4"/>
</dbReference>
<reference evidence="2 3" key="1">
    <citation type="submission" date="2019-07" db="EMBL/GenBank/DDBJ databases">
        <title>Whole genome shotgun sequence of Cellulomonas xylanilytica NBRC 101102.</title>
        <authorList>
            <person name="Hosoyama A."/>
            <person name="Uohara A."/>
            <person name="Ohji S."/>
            <person name="Ichikawa N."/>
        </authorList>
    </citation>
    <scope>NUCLEOTIDE SEQUENCE [LARGE SCALE GENOMIC DNA]</scope>
    <source>
        <strain evidence="2 3">NBRC 101102</strain>
    </source>
</reference>
<evidence type="ECO:0000313" key="3">
    <source>
        <dbReference type="Proteomes" id="UP000321118"/>
    </source>
</evidence>
<dbReference type="Gene3D" id="2.60.40.1120">
    <property type="entry name" value="Carboxypeptidase-like, regulatory domain"/>
    <property type="match status" value="5"/>
</dbReference>
<dbReference type="AlphaFoldDB" id="A0A510V3L8"/>
<dbReference type="OrthoDB" id="5164924at2"/>
<dbReference type="EMBL" id="BJUB01000005">
    <property type="protein sequence ID" value="GEK21458.1"/>
    <property type="molecule type" value="Genomic_DNA"/>
</dbReference>
<proteinExistence type="predicted"/>
<dbReference type="RefSeq" id="WP_146927251.1">
    <property type="nucleotide sequence ID" value="NZ_BJUB01000005.1"/>
</dbReference>
<evidence type="ECO:0000313" key="2">
    <source>
        <dbReference type="EMBL" id="GEK21458.1"/>
    </source>
</evidence>
<keyword evidence="1" id="KW-0472">Membrane</keyword>
<dbReference type="Pfam" id="PF13620">
    <property type="entry name" value="CarboxypepD_reg"/>
    <property type="match status" value="5"/>
</dbReference>
<organism evidence="2 3">
    <name type="scientific">Cellulomonas xylanilytica</name>
    <dbReference type="NCBI Taxonomy" id="233583"/>
    <lineage>
        <taxon>Bacteria</taxon>
        <taxon>Bacillati</taxon>
        <taxon>Actinomycetota</taxon>
        <taxon>Actinomycetes</taxon>
        <taxon>Micrococcales</taxon>
        <taxon>Cellulomonadaceae</taxon>
        <taxon>Cellulomonas</taxon>
    </lineage>
</organism>